<comment type="similarity">
    <text evidence="1">Belongs to the 5'(3')-deoxyribonucleotidase family.</text>
</comment>
<evidence type="ECO:0000256" key="2">
    <source>
        <dbReference type="ARBA" id="ARBA00022723"/>
    </source>
</evidence>
<evidence type="ECO:0000313" key="5">
    <source>
        <dbReference type="EnsemblMetazoa" id="AMEC009838-PA"/>
    </source>
</evidence>
<dbReference type="InterPro" id="IPR036412">
    <property type="entry name" value="HAD-like_sf"/>
</dbReference>
<dbReference type="GO" id="GO:0008253">
    <property type="term" value="F:5'-nucleotidase activity"/>
    <property type="evidence" value="ECO:0007669"/>
    <property type="project" value="TreeGrafter"/>
</dbReference>
<dbReference type="Gene3D" id="3.40.50.1000">
    <property type="entry name" value="HAD superfamily/HAD-like"/>
    <property type="match status" value="1"/>
</dbReference>
<dbReference type="EnsemblMetazoa" id="AMEC009838-RA">
    <property type="protein sequence ID" value="AMEC009838-PA"/>
    <property type="gene ID" value="AMEC009838"/>
</dbReference>
<dbReference type="AlphaFoldDB" id="A0A182TX04"/>
<keyword evidence="6" id="KW-1185">Reference proteome</keyword>
<dbReference type="PANTHER" id="PTHR12103">
    <property type="entry name" value="5'-NUCLEOTIDASE DOMAIN-CONTAINING"/>
    <property type="match status" value="1"/>
</dbReference>
<dbReference type="Pfam" id="PF05761">
    <property type="entry name" value="5_nucleotid"/>
    <property type="match status" value="1"/>
</dbReference>
<reference evidence="6" key="1">
    <citation type="submission" date="2014-01" db="EMBL/GenBank/DDBJ databases">
        <title>The Genome Sequence of Anopheles melas CM1001059_A (V2).</title>
        <authorList>
            <consortium name="The Broad Institute Genomics Platform"/>
            <person name="Neafsey D.E."/>
            <person name="Besansky N."/>
            <person name="Howell P."/>
            <person name="Walton C."/>
            <person name="Young S.K."/>
            <person name="Zeng Q."/>
            <person name="Gargeya S."/>
            <person name="Fitzgerald M."/>
            <person name="Haas B."/>
            <person name="Abouelleil A."/>
            <person name="Allen A.W."/>
            <person name="Alvarado L."/>
            <person name="Arachchi H.M."/>
            <person name="Berlin A.M."/>
            <person name="Chapman S.B."/>
            <person name="Gainer-Dewar J."/>
            <person name="Goldberg J."/>
            <person name="Griggs A."/>
            <person name="Gujja S."/>
            <person name="Hansen M."/>
            <person name="Howarth C."/>
            <person name="Imamovic A."/>
            <person name="Ireland A."/>
            <person name="Larimer J."/>
            <person name="McCowan C."/>
            <person name="Murphy C."/>
            <person name="Pearson M."/>
            <person name="Poon T.W."/>
            <person name="Priest M."/>
            <person name="Roberts A."/>
            <person name="Saif S."/>
            <person name="Shea T."/>
            <person name="Sisk P."/>
            <person name="Sykes S."/>
            <person name="Wortman J."/>
            <person name="Nusbaum C."/>
            <person name="Birren B."/>
        </authorList>
    </citation>
    <scope>NUCLEOTIDE SEQUENCE [LARGE SCALE GENOMIC DNA]</scope>
    <source>
        <strain evidence="6">CM1001059</strain>
    </source>
</reference>
<evidence type="ECO:0000313" key="6">
    <source>
        <dbReference type="Proteomes" id="UP000075902"/>
    </source>
</evidence>
<dbReference type="STRING" id="34690.A0A182TX04"/>
<proteinExistence type="inferred from homology"/>
<reference evidence="5" key="2">
    <citation type="submission" date="2020-05" db="UniProtKB">
        <authorList>
            <consortium name="EnsemblMetazoa"/>
        </authorList>
    </citation>
    <scope>IDENTIFICATION</scope>
    <source>
        <strain evidence="5">CM1001059</strain>
    </source>
</reference>
<keyword evidence="4" id="KW-0460">Magnesium</keyword>
<organism evidence="5 6">
    <name type="scientific">Anopheles melas</name>
    <dbReference type="NCBI Taxonomy" id="34690"/>
    <lineage>
        <taxon>Eukaryota</taxon>
        <taxon>Metazoa</taxon>
        <taxon>Ecdysozoa</taxon>
        <taxon>Arthropoda</taxon>
        <taxon>Hexapoda</taxon>
        <taxon>Insecta</taxon>
        <taxon>Pterygota</taxon>
        <taxon>Neoptera</taxon>
        <taxon>Endopterygota</taxon>
        <taxon>Diptera</taxon>
        <taxon>Nematocera</taxon>
        <taxon>Culicoidea</taxon>
        <taxon>Culicidae</taxon>
        <taxon>Anophelinae</taxon>
        <taxon>Anopheles</taxon>
    </lineage>
</organism>
<evidence type="ECO:0000256" key="3">
    <source>
        <dbReference type="ARBA" id="ARBA00022801"/>
    </source>
</evidence>
<evidence type="ECO:0000256" key="4">
    <source>
        <dbReference type="ARBA" id="ARBA00022842"/>
    </source>
</evidence>
<name>A0A182TX04_9DIPT</name>
<dbReference type="GO" id="GO:0046872">
    <property type="term" value="F:metal ion binding"/>
    <property type="evidence" value="ECO:0007669"/>
    <property type="project" value="UniProtKB-KW"/>
</dbReference>
<keyword evidence="2" id="KW-0479">Metal-binding</keyword>
<keyword evidence="3" id="KW-0378">Hydrolase</keyword>
<dbReference type="SUPFAM" id="SSF56784">
    <property type="entry name" value="HAD-like"/>
    <property type="match status" value="1"/>
</dbReference>
<accession>A0A182TX04</accession>
<dbReference type="InterPro" id="IPR008380">
    <property type="entry name" value="HAD-SF_hydro_IG_5-nucl"/>
</dbReference>
<dbReference type="Proteomes" id="UP000075902">
    <property type="component" value="Unassembled WGS sequence"/>
</dbReference>
<protein>
    <recommendedName>
        <fullName evidence="7">5'-nucleotidase</fullName>
    </recommendedName>
</protein>
<dbReference type="VEuPathDB" id="VectorBase:AMEC009838"/>
<evidence type="ECO:0008006" key="7">
    <source>
        <dbReference type="Google" id="ProtNLM"/>
    </source>
</evidence>
<dbReference type="PANTHER" id="PTHR12103:SF15">
    <property type="entry name" value="CYTOSOLIC PURINE 5'-NUCLEOTIDASE"/>
    <property type="match status" value="1"/>
</dbReference>
<dbReference type="InterPro" id="IPR023214">
    <property type="entry name" value="HAD_sf"/>
</dbReference>
<evidence type="ECO:0000256" key="1">
    <source>
        <dbReference type="ARBA" id="ARBA00009589"/>
    </source>
</evidence>
<sequence length="234" mass="27043">MMLCSGSSSSSLSSSSTEDDLCDHSTLTDSGCCSVCHRAKIFVNRSMHLENIKFYGFDMDYTIAEYKSPQYEQLGFDLVKERLVSLGYPAEIRQFEYDPSFPVRGLWFDSLYGNLLKVDAYGNILVCVHGFEFLKHHQVYELYPNKFLQLDESRVYVLNTLFNLPETYLFACLVDFFTHSPQYAEQVDRTGVKYGELFMSFKSIFQDVRGAVDWVHIYGDLKKKTLEVSLLKDF</sequence>